<reference evidence="3 4" key="1">
    <citation type="submission" date="2020-08" db="EMBL/GenBank/DDBJ databases">
        <title>Genomic Encyclopedia of Type Strains, Phase III (KMG-III): the genomes of soil and plant-associated and newly described type strains.</title>
        <authorList>
            <person name="Whitman W."/>
        </authorList>
    </citation>
    <scope>NUCLEOTIDE SEQUENCE [LARGE SCALE GENOMIC DNA]</scope>
    <source>
        <strain evidence="3 4">CECT 8571</strain>
    </source>
</reference>
<accession>A0A839US76</accession>
<keyword evidence="1" id="KW-0175">Coiled coil</keyword>
<evidence type="ECO:0000256" key="2">
    <source>
        <dbReference type="SAM" id="Phobius"/>
    </source>
</evidence>
<keyword evidence="2" id="KW-1133">Transmembrane helix</keyword>
<organism evidence="3 4">
    <name type="scientific">Simiduia aestuariiviva</name>
    <dbReference type="NCBI Taxonomy" id="1510459"/>
    <lineage>
        <taxon>Bacteria</taxon>
        <taxon>Pseudomonadati</taxon>
        <taxon>Pseudomonadota</taxon>
        <taxon>Gammaproteobacteria</taxon>
        <taxon>Cellvibrionales</taxon>
        <taxon>Cellvibrionaceae</taxon>
        <taxon>Simiduia</taxon>
    </lineage>
</organism>
<keyword evidence="4" id="KW-1185">Reference proteome</keyword>
<evidence type="ECO:0000313" key="4">
    <source>
        <dbReference type="Proteomes" id="UP000559987"/>
    </source>
</evidence>
<feature type="transmembrane region" description="Helical" evidence="2">
    <location>
        <begin position="21"/>
        <end position="41"/>
    </location>
</feature>
<gene>
    <name evidence="3" type="ORF">FHS30_001950</name>
</gene>
<sequence length="220" mass="25049">MDALNRYREKFEALGQRERGLVLAVALVLVYALWNLIIGGAQTAQLKQIQLEISQLEQDLQAQNQQISDLQTKQNQDPDAEIRRQIAQTRLDLKKVDDRLAGLSVGLIAAADLPKVLENVLLQTESLKLISLQTLPIQQLQLTDEAVEANADLITGVFKHRVRVKLEGSYFDIEKYMSALEQLPWRFFWADLRYKVTRYPAAEAELEVYTLTTERGHFGA</sequence>
<protein>
    <submittedName>
        <fullName evidence="3">MSHA biogenesis protein MshJ</fullName>
    </submittedName>
</protein>
<keyword evidence="2" id="KW-0812">Transmembrane</keyword>
<keyword evidence="2" id="KW-0472">Membrane</keyword>
<comment type="caution">
    <text evidence="3">The sequence shown here is derived from an EMBL/GenBank/DDBJ whole genome shotgun (WGS) entry which is preliminary data.</text>
</comment>
<dbReference type="Proteomes" id="UP000559987">
    <property type="component" value="Unassembled WGS sequence"/>
</dbReference>
<feature type="coiled-coil region" evidence="1">
    <location>
        <begin position="46"/>
        <end position="73"/>
    </location>
</feature>
<dbReference type="EMBL" id="JACHXZ010000002">
    <property type="protein sequence ID" value="MBB3168766.1"/>
    <property type="molecule type" value="Genomic_DNA"/>
</dbReference>
<name>A0A839US76_9GAMM</name>
<dbReference type="RefSeq" id="WP_183910216.1">
    <property type="nucleotide sequence ID" value="NZ_JACHXZ010000002.1"/>
</dbReference>
<evidence type="ECO:0000313" key="3">
    <source>
        <dbReference type="EMBL" id="MBB3168766.1"/>
    </source>
</evidence>
<evidence type="ECO:0000256" key="1">
    <source>
        <dbReference type="SAM" id="Coils"/>
    </source>
</evidence>
<proteinExistence type="predicted"/>
<dbReference type="AlphaFoldDB" id="A0A839US76"/>